<dbReference type="EMBL" id="BSOP01000004">
    <property type="protein sequence ID" value="GLR49226.1"/>
    <property type="molecule type" value="Genomic_DNA"/>
</dbReference>
<reference evidence="3" key="1">
    <citation type="journal article" date="2019" name="Int. J. Syst. Evol. Microbiol.">
        <title>The Global Catalogue of Microorganisms (GCM) 10K type strain sequencing project: providing services to taxonomists for standard genome sequencing and annotation.</title>
        <authorList>
            <consortium name="The Broad Institute Genomics Platform"/>
            <consortium name="The Broad Institute Genome Sequencing Center for Infectious Disease"/>
            <person name="Wu L."/>
            <person name="Ma J."/>
        </authorList>
    </citation>
    <scope>NUCLEOTIDE SEQUENCE [LARGE SCALE GENOMIC DNA]</scope>
    <source>
        <strain evidence="3">NBRC 102122</strain>
    </source>
</reference>
<dbReference type="RefSeq" id="WP_244769584.1">
    <property type="nucleotide sequence ID" value="NZ_BSOP01000004.1"/>
</dbReference>
<evidence type="ECO:0000313" key="2">
    <source>
        <dbReference type="EMBL" id="GLR49226.1"/>
    </source>
</evidence>
<organism evidence="2 3">
    <name type="scientific">Shinella yambaruensis</name>
    <dbReference type="NCBI Taxonomy" id="415996"/>
    <lineage>
        <taxon>Bacteria</taxon>
        <taxon>Pseudomonadati</taxon>
        <taxon>Pseudomonadota</taxon>
        <taxon>Alphaproteobacteria</taxon>
        <taxon>Hyphomicrobiales</taxon>
        <taxon>Rhizobiaceae</taxon>
        <taxon>Shinella</taxon>
    </lineage>
</organism>
<name>A0ABQ5ZCM0_9HYPH</name>
<sequence length="420" mass="45684">MTFIRSKAVPDGHRLYTSVATIREWGASGQHDAGRESYDSRGWLVPPKPAHIQWKDYAPKRIRPSRSAPRLGSKEWIGSRITACLPGVTVRLPNDGPTLGWLAERDAAGTADRHGQHATRIERWMVEEKSPLILPLRLVKELLRPPVTAVNDNRPAGGEDEDVNNGTGAERVHNQGSITPSVPMLLAAYEDGVSNGGFSFIEGNVLLGSTNWRGKLTGLIFRNGELVAYGDYKGRKRRPAYTADPLGLVYNEKSETAKHVQAQPAEDRSYMRLKSAGTYLSAQSPEAPRSLAPPPRTARAVANDNVLARAITNTKVMPPVKRLPDGVAADYGRLAGISEMKGVGGASAGLHEVLTEMDRAEKLAAAGIDEVDLEVLDAVLDDASFRSIGMRFEHPESSASHEGRKIVERTLKKISEKIAA</sequence>
<feature type="region of interest" description="Disordered" evidence="1">
    <location>
        <begin position="149"/>
        <end position="176"/>
    </location>
</feature>
<dbReference type="Proteomes" id="UP001156702">
    <property type="component" value="Unassembled WGS sequence"/>
</dbReference>
<protein>
    <submittedName>
        <fullName evidence="2">Uncharacterized protein</fullName>
    </submittedName>
</protein>
<evidence type="ECO:0000313" key="3">
    <source>
        <dbReference type="Proteomes" id="UP001156702"/>
    </source>
</evidence>
<accession>A0ABQ5ZCM0</accession>
<evidence type="ECO:0000256" key="1">
    <source>
        <dbReference type="SAM" id="MobiDB-lite"/>
    </source>
</evidence>
<gene>
    <name evidence="2" type="ORF">GCM10007923_04310</name>
</gene>
<proteinExistence type="predicted"/>
<comment type="caution">
    <text evidence="2">The sequence shown here is derived from an EMBL/GenBank/DDBJ whole genome shotgun (WGS) entry which is preliminary data.</text>
</comment>
<keyword evidence="3" id="KW-1185">Reference proteome</keyword>